<organism evidence="1 2">
    <name type="scientific">Sphaerodactylus townsendi</name>
    <dbReference type="NCBI Taxonomy" id="933632"/>
    <lineage>
        <taxon>Eukaryota</taxon>
        <taxon>Metazoa</taxon>
        <taxon>Chordata</taxon>
        <taxon>Craniata</taxon>
        <taxon>Vertebrata</taxon>
        <taxon>Euteleostomi</taxon>
        <taxon>Lepidosauria</taxon>
        <taxon>Squamata</taxon>
        <taxon>Bifurcata</taxon>
        <taxon>Gekkota</taxon>
        <taxon>Sphaerodactylidae</taxon>
        <taxon>Sphaerodactylus</taxon>
    </lineage>
</organism>
<reference evidence="1" key="1">
    <citation type="submission" date="2021-08" db="EMBL/GenBank/DDBJ databases">
        <title>The first chromosome-level gecko genome reveals the dynamic sex chromosomes of Neotropical dwarf geckos (Sphaerodactylidae: Sphaerodactylus).</title>
        <authorList>
            <person name="Pinto B.J."/>
            <person name="Keating S.E."/>
            <person name="Gamble T."/>
        </authorList>
    </citation>
    <scope>NUCLEOTIDE SEQUENCE</scope>
    <source>
        <strain evidence="1">TG3544</strain>
    </source>
</reference>
<evidence type="ECO:0000313" key="1">
    <source>
        <dbReference type="EMBL" id="KAH8008368.1"/>
    </source>
</evidence>
<comment type="caution">
    <text evidence="1">The sequence shown here is derived from an EMBL/GenBank/DDBJ whole genome shotgun (WGS) entry which is preliminary data.</text>
</comment>
<dbReference type="EMBL" id="CM037619">
    <property type="protein sequence ID" value="KAH8008368.1"/>
    <property type="molecule type" value="Genomic_DNA"/>
</dbReference>
<protein>
    <submittedName>
        <fullName evidence="1">Uncharacterized protein</fullName>
    </submittedName>
</protein>
<gene>
    <name evidence="1" type="ORF">K3G42_029302</name>
</gene>
<sequence length="157" mass="18019">MAAMPLPGPARIPRWISAHHSLEKALQGLAKLQQLARQPRLRLRNSPPYLPHILSQTHQHLRLVREQSWASGAKLWEEGGYFLVYLSNLLEKIKQATRLFKRDKEEIFQEGSPSRGVFYLTPGESCTCWISAWQEKPTIQFTVQSTGTDFTGFEQET</sequence>
<keyword evidence="2" id="KW-1185">Reference proteome</keyword>
<dbReference type="Proteomes" id="UP000827872">
    <property type="component" value="Linkage Group LG06"/>
</dbReference>
<name>A0ACB8FS24_9SAUR</name>
<evidence type="ECO:0000313" key="2">
    <source>
        <dbReference type="Proteomes" id="UP000827872"/>
    </source>
</evidence>
<proteinExistence type="predicted"/>
<accession>A0ACB8FS24</accession>